<proteinExistence type="predicted"/>
<evidence type="ECO:0000256" key="2">
    <source>
        <dbReference type="SAM" id="Phobius"/>
    </source>
</evidence>
<dbReference type="Pfam" id="PF00021">
    <property type="entry name" value="UPAR_LY6"/>
    <property type="match status" value="1"/>
</dbReference>
<dbReference type="InterPro" id="IPR045860">
    <property type="entry name" value="Snake_toxin-like_sf"/>
</dbReference>
<organism evidence="5 6">
    <name type="scientific">Sinocyclocheilus anshuiensis</name>
    <dbReference type="NCBI Taxonomy" id="1608454"/>
    <lineage>
        <taxon>Eukaryota</taxon>
        <taxon>Metazoa</taxon>
        <taxon>Chordata</taxon>
        <taxon>Craniata</taxon>
        <taxon>Vertebrata</taxon>
        <taxon>Euteleostomi</taxon>
        <taxon>Actinopterygii</taxon>
        <taxon>Neopterygii</taxon>
        <taxon>Teleostei</taxon>
        <taxon>Ostariophysi</taxon>
        <taxon>Cypriniformes</taxon>
        <taxon>Cyprinidae</taxon>
        <taxon>Cyprininae</taxon>
        <taxon>Sinocyclocheilus</taxon>
    </lineage>
</organism>
<keyword evidence="2" id="KW-0472">Membrane</keyword>
<dbReference type="FunFam" id="2.10.60.10:FF:000003">
    <property type="entry name" value="lymphocyte antigen 6E isoform X1"/>
    <property type="match status" value="1"/>
</dbReference>
<name>A0A671QGF5_9TELE</name>
<evidence type="ECO:0000256" key="1">
    <source>
        <dbReference type="ARBA" id="ARBA00022729"/>
    </source>
</evidence>
<reference evidence="5" key="1">
    <citation type="submission" date="2025-08" db="UniProtKB">
        <authorList>
            <consortium name="Ensembl"/>
        </authorList>
    </citation>
    <scope>IDENTIFICATION</scope>
</reference>
<protein>
    <recommendedName>
        <fullName evidence="4">UPAR/Ly6 domain-containing protein</fullName>
    </recommendedName>
</protein>
<dbReference type="InterPro" id="IPR016054">
    <property type="entry name" value="LY6_UPA_recep-like"/>
</dbReference>
<dbReference type="InterPro" id="IPR051110">
    <property type="entry name" value="Ly-6/neurotoxin-like_GPI-ap"/>
</dbReference>
<evidence type="ECO:0000256" key="3">
    <source>
        <dbReference type="SAM" id="SignalP"/>
    </source>
</evidence>
<dbReference type="PANTHER" id="PTHR16983:SF10">
    <property type="entry name" value="PROTEIN QUIVER"/>
    <property type="match status" value="1"/>
</dbReference>
<dbReference type="PANTHER" id="PTHR16983">
    <property type="entry name" value="UPAR/LY6 DOMAIN-CONTAINING PROTEIN"/>
    <property type="match status" value="1"/>
</dbReference>
<dbReference type="SMART" id="SM00134">
    <property type="entry name" value="LU"/>
    <property type="match status" value="1"/>
</dbReference>
<keyword evidence="2" id="KW-0812">Transmembrane</keyword>
<evidence type="ECO:0000313" key="5">
    <source>
        <dbReference type="Ensembl" id="ENSSANP00000070801.1"/>
    </source>
</evidence>
<feature type="domain" description="UPAR/Ly6" evidence="4">
    <location>
        <begin position="20"/>
        <end position="104"/>
    </location>
</feature>
<accession>A0A671QGF5</accession>
<dbReference type="SUPFAM" id="SSF57302">
    <property type="entry name" value="Snake toxin-like"/>
    <property type="match status" value="1"/>
</dbReference>
<feature type="chain" id="PRO_5025435862" description="UPAR/Ly6 domain-containing protein" evidence="3">
    <location>
        <begin position="20"/>
        <end position="132"/>
    </location>
</feature>
<evidence type="ECO:0000259" key="4">
    <source>
        <dbReference type="SMART" id="SM00134"/>
    </source>
</evidence>
<dbReference type="Proteomes" id="UP000472260">
    <property type="component" value="Unassembled WGS sequence"/>
</dbReference>
<dbReference type="Ensembl" id="ENSSANT00000075266.1">
    <property type="protein sequence ID" value="ENSSANP00000070801.1"/>
    <property type="gene ID" value="ENSSANG00000035354.1"/>
</dbReference>
<feature type="transmembrane region" description="Helical" evidence="2">
    <location>
        <begin position="100"/>
        <end position="124"/>
    </location>
</feature>
<keyword evidence="2" id="KW-1133">Transmembrane helix</keyword>
<dbReference type="Gene3D" id="2.10.60.10">
    <property type="entry name" value="CD59"/>
    <property type="match status" value="1"/>
</dbReference>
<dbReference type="AlphaFoldDB" id="A0A671QGF5"/>
<keyword evidence="1 3" id="KW-0732">Signal</keyword>
<evidence type="ECO:0000313" key="6">
    <source>
        <dbReference type="Proteomes" id="UP000472260"/>
    </source>
</evidence>
<reference evidence="5" key="2">
    <citation type="submission" date="2025-09" db="UniProtKB">
        <authorList>
            <consortium name="Ensembl"/>
        </authorList>
    </citation>
    <scope>IDENTIFICATION</scope>
</reference>
<feature type="signal peptide" evidence="3">
    <location>
        <begin position="1"/>
        <end position="19"/>
    </location>
</feature>
<sequence>MDLLVSVVLLFIFLTGGYSLKCYWCLSAQGATCEAKVQICGDGVSKCQTQTIEQSTGSTKVSIKTKQCALRCEAGTQELITGEIVTHCCDTDLCNAAGNVLYMIIVLCLICVTAIDLWILFSLLQVNLVGKL</sequence>
<keyword evidence="6" id="KW-1185">Reference proteome</keyword>